<accession>A0AA37STX6</accession>
<evidence type="ECO:0008006" key="4">
    <source>
        <dbReference type="Google" id="ProtNLM"/>
    </source>
</evidence>
<sequence length="294" mass="35229">MKIALKLLNSILLLLLVVGSVNVSQAQRAEEIITESSEPASEVFLDGVVEKRLMVENRVLPYEPIREADIAWEKRIWRIIDTREKRNLVFRYPEKSFFSIIQELANDGDINVFRDDRFTEIIESDELIQILNRVDTSVVFDPETYEEQIKITTEEINWEDIKRYRVKELWFFDEETSRLRVRILGIAPIKEEYDEETGMFKYEAPLFWVYYPQIRESLSKFQVFNDSNDSAPMTWYDLFEARIFASYIYKQSNVLDLRLQDYFEESDERGIDILLESEKIKNDLFNFEHDLWEY</sequence>
<name>A0AA37STX6_9BACT</name>
<reference evidence="2" key="2">
    <citation type="submission" date="2023-01" db="EMBL/GenBank/DDBJ databases">
        <title>Draft genome sequence of Portibacter lacus strain NBRC 108769.</title>
        <authorList>
            <person name="Sun Q."/>
            <person name="Mori K."/>
        </authorList>
    </citation>
    <scope>NUCLEOTIDE SEQUENCE</scope>
    <source>
        <strain evidence="2">NBRC 108769</strain>
    </source>
</reference>
<keyword evidence="1" id="KW-0732">Signal</keyword>
<evidence type="ECO:0000313" key="3">
    <source>
        <dbReference type="Proteomes" id="UP001156666"/>
    </source>
</evidence>
<reference evidence="2" key="1">
    <citation type="journal article" date="2014" name="Int. J. Syst. Evol. Microbiol.">
        <title>Complete genome sequence of Corynebacterium casei LMG S-19264T (=DSM 44701T), isolated from a smear-ripened cheese.</title>
        <authorList>
            <consortium name="US DOE Joint Genome Institute (JGI-PGF)"/>
            <person name="Walter F."/>
            <person name="Albersmeier A."/>
            <person name="Kalinowski J."/>
            <person name="Ruckert C."/>
        </authorList>
    </citation>
    <scope>NUCLEOTIDE SEQUENCE</scope>
    <source>
        <strain evidence="2">NBRC 108769</strain>
    </source>
</reference>
<feature type="signal peptide" evidence="1">
    <location>
        <begin position="1"/>
        <end position="26"/>
    </location>
</feature>
<organism evidence="2 3">
    <name type="scientific">Portibacter lacus</name>
    <dbReference type="NCBI Taxonomy" id="1099794"/>
    <lineage>
        <taxon>Bacteria</taxon>
        <taxon>Pseudomonadati</taxon>
        <taxon>Bacteroidota</taxon>
        <taxon>Saprospiria</taxon>
        <taxon>Saprospirales</taxon>
        <taxon>Haliscomenobacteraceae</taxon>
        <taxon>Portibacter</taxon>
    </lineage>
</organism>
<dbReference type="EMBL" id="BSOH01000027">
    <property type="protein sequence ID" value="GLR19240.1"/>
    <property type="molecule type" value="Genomic_DNA"/>
</dbReference>
<dbReference type="Pfam" id="PF19841">
    <property type="entry name" value="GldN"/>
    <property type="match status" value="1"/>
</dbReference>
<proteinExistence type="predicted"/>
<protein>
    <recommendedName>
        <fullName evidence="4">Gliding motility protein GldN</fullName>
    </recommendedName>
</protein>
<dbReference type="Proteomes" id="UP001156666">
    <property type="component" value="Unassembled WGS sequence"/>
</dbReference>
<comment type="caution">
    <text evidence="2">The sequence shown here is derived from an EMBL/GenBank/DDBJ whole genome shotgun (WGS) entry which is preliminary data.</text>
</comment>
<dbReference type="InterPro" id="IPR019847">
    <property type="entry name" value="Gliding_motility_assoc_GldN"/>
</dbReference>
<dbReference type="NCBIfam" id="TIGR03523">
    <property type="entry name" value="GldN"/>
    <property type="match status" value="1"/>
</dbReference>
<evidence type="ECO:0000313" key="2">
    <source>
        <dbReference type="EMBL" id="GLR19240.1"/>
    </source>
</evidence>
<feature type="chain" id="PRO_5041304081" description="Gliding motility protein GldN" evidence="1">
    <location>
        <begin position="27"/>
        <end position="294"/>
    </location>
</feature>
<dbReference type="AlphaFoldDB" id="A0AA37STX6"/>
<dbReference type="RefSeq" id="WP_235292055.1">
    <property type="nucleotide sequence ID" value="NZ_BSOH01000027.1"/>
</dbReference>
<evidence type="ECO:0000256" key="1">
    <source>
        <dbReference type="SAM" id="SignalP"/>
    </source>
</evidence>
<keyword evidence="3" id="KW-1185">Reference proteome</keyword>
<gene>
    <name evidence="2" type="ORF">GCM10007940_38560</name>
</gene>